<gene>
    <name evidence="7" type="primary">pnbA</name>
    <name evidence="7" type="ORF">NOR51B_2656</name>
</gene>
<dbReference type="RefSeq" id="WP_009021447.1">
    <property type="nucleotide sequence ID" value="NZ_DS999411.1"/>
</dbReference>
<evidence type="ECO:0000256" key="2">
    <source>
        <dbReference type="ARBA" id="ARBA00007118"/>
    </source>
</evidence>
<dbReference type="HOGENOM" id="CLU_070764_9_0_6"/>
<dbReference type="InterPro" id="IPR029479">
    <property type="entry name" value="Nitroreductase"/>
</dbReference>
<evidence type="ECO:0000256" key="4">
    <source>
        <dbReference type="ARBA" id="ARBA00022643"/>
    </source>
</evidence>
<organism evidence="7 8">
    <name type="scientific">Luminiphilus syltensis NOR5-1B</name>
    <dbReference type="NCBI Taxonomy" id="565045"/>
    <lineage>
        <taxon>Bacteria</taxon>
        <taxon>Pseudomonadati</taxon>
        <taxon>Pseudomonadota</taxon>
        <taxon>Gammaproteobacteria</taxon>
        <taxon>Cellvibrionales</taxon>
        <taxon>Halieaceae</taxon>
        <taxon>Luminiphilus</taxon>
    </lineage>
</organism>
<reference evidence="8" key="1">
    <citation type="journal article" date="2013" name="BMC Microbiol.">
        <title>Taxonomy and evolution of bacteriochlorophyll a-containing members of the OM60/NOR5 clade of marine gammaproteobacteria: description of Luminiphilus syltensis gen. nov., sp. nov., reclassification of Haliea rubra as Pseudohaliea rubra gen. nov., comb. nov., and emendation of Chromatocurvus halotolerans.</title>
        <authorList>
            <person name="Spring S."/>
            <person name="Riedel T."/>
            <person name="Sproer C."/>
            <person name="Yan S."/>
            <person name="Harder J."/>
            <person name="Fuchs B.M."/>
        </authorList>
    </citation>
    <scope>NUCLEOTIDE SEQUENCE [LARGE SCALE GENOMIC DNA]</scope>
    <source>
        <strain evidence="8">NOR51-B</strain>
    </source>
</reference>
<dbReference type="Proteomes" id="UP000004699">
    <property type="component" value="Unassembled WGS sequence"/>
</dbReference>
<dbReference type="EMBL" id="DS999411">
    <property type="protein sequence ID" value="EED36704.1"/>
    <property type="molecule type" value="Genomic_DNA"/>
</dbReference>
<keyword evidence="4" id="KW-0288">FMN</keyword>
<evidence type="ECO:0000256" key="1">
    <source>
        <dbReference type="ARBA" id="ARBA00001917"/>
    </source>
</evidence>
<feature type="domain" description="Nitroreductase" evidence="6">
    <location>
        <begin position="7"/>
        <end position="197"/>
    </location>
</feature>
<evidence type="ECO:0000259" key="6">
    <source>
        <dbReference type="Pfam" id="PF00881"/>
    </source>
</evidence>
<dbReference type="Gene3D" id="3.40.109.10">
    <property type="entry name" value="NADH Oxidase"/>
    <property type="match status" value="1"/>
</dbReference>
<proteinExistence type="inferred from homology"/>
<protein>
    <submittedName>
        <fullName evidence="7">Nitroreductase</fullName>
    </submittedName>
</protein>
<dbReference type="AlphaFoldDB" id="B8KSB5"/>
<dbReference type="STRING" id="565045.NOR51B_2656"/>
<evidence type="ECO:0000256" key="3">
    <source>
        <dbReference type="ARBA" id="ARBA00022630"/>
    </source>
</evidence>
<dbReference type="InterPro" id="IPR000415">
    <property type="entry name" value="Nitroreductase-like"/>
</dbReference>
<keyword evidence="3" id="KW-0285">Flavoprotein</keyword>
<dbReference type="PANTHER" id="PTHR43673">
    <property type="entry name" value="NAD(P)H NITROREDUCTASE YDGI-RELATED"/>
    <property type="match status" value="1"/>
</dbReference>
<comment type="similarity">
    <text evidence="2">Belongs to the nitroreductase family.</text>
</comment>
<accession>B8KSB5</accession>
<keyword evidence="5" id="KW-0560">Oxidoreductase</keyword>
<sequence>MDVITAIEGRQSIRDFDASRAVSDDLIKSMLGTAARAPSGSNIQPWHVYVVRDELQRKITDACVERFLSGDEGEAEYHYYPRSWRQPYIGRRRETGFGLYGLLGIDKSDKAAVQGYRIRNYQFFGAPVGFFFTIDRDMEPGSWLDYGMFLQSLMLTARARGLETCAQAAFCPYHDSITPLINAPEQEMLVCGMSMGYPVAGSLINTYRTSRLTADAFTHFPS</sequence>
<name>B8KSB5_9GAMM</name>
<dbReference type="GO" id="GO:0016491">
    <property type="term" value="F:oxidoreductase activity"/>
    <property type="evidence" value="ECO:0007669"/>
    <property type="project" value="UniProtKB-KW"/>
</dbReference>
<dbReference type="PANTHER" id="PTHR43673:SF2">
    <property type="entry name" value="NITROREDUCTASE"/>
    <property type="match status" value="1"/>
</dbReference>
<dbReference type="SUPFAM" id="SSF55469">
    <property type="entry name" value="FMN-dependent nitroreductase-like"/>
    <property type="match status" value="1"/>
</dbReference>
<dbReference type="CDD" id="cd02136">
    <property type="entry name" value="PnbA_NfnB-like"/>
    <property type="match status" value="1"/>
</dbReference>
<comment type="cofactor">
    <cofactor evidence="1">
        <name>FMN</name>
        <dbReference type="ChEBI" id="CHEBI:58210"/>
    </cofactor>
</comment>
<evidence type="ECO:0000313" key="7">
    <source>
        <dbReference type="EMBL" id="EED36704.1"/>
    </source>
</evidence>
<evidence type="ECO:0000256" key="5">
    <source>
        <dbReference type="ARBA" id="ARBA00023002"/>
    </source>
</evidence>
<evidence type="ECO:0000313" key="8">
    <source>
        <dbReference type="Proteomes" id="UP000004699"/>
    </source>
</evidence>
<keyword evidence="8" id="KW-1185">Reference proteome</keyword>
<dbReference type="eggNOG" id="COG0778">
    <property type="taxonomic scope" value="Bacteria"/>
</dbReference>
<dbReference type="Pfam" id="PF00881">
    <property type="entry name" value="Nitroreductase"/>
    <property type="match status" value="1"/>
</dbReference>
<dbReference type="OrthoDB" id="9802510at2"/>